<keyword evidence="2" id="KW-0285">Flavoprotein</keyword>
<dbReference type="Gene3D" id="2.40.30.10">
    <property type="entry name" value="Translation factors"/>
    <property type="match status" value="1"/>
</dbReference>
<dbReference type="EMBL" id="JAPHEH010000001">
    <property type="protein sequence ID" value="MDG4476809.1"/>
    <property type="molecule type" value="Genomic_DNA"/>
</dbReference>
<dbReference type="PIRSF" id="PIRSF006816">
    <property type="entry name" value="Cyc3_hyd_g"/>
    <property type="match status" value="1"/>
</dbReference>
<protein>
    <submittedName>
        <fullName evidence="12">FAD/NAD(P)-binding protein</fullName>
    </submittedName>
</protein>
<dbReference type="CDD" id="cd06221">
    <property type="entry name" value="sulfite_reductase_like"/>
    <property type="match status" value="1"/>
</dbReference>
<keyword evidence="4 10" id="KW-0479">Metal-binding</keyword>
<comment type="cofactor">
    <cofactor evidence="10">
        <name>[2Fe-2S] cluster</name>
        <dbReference type="ChEBI" id="CHEBI:190135"/>
    </cofactor>
    <text evidence="10">Binds 1 [2Fe-2S] cluster per subunit.</text>
</comment>
<reference evidence="12" key="2">
    <citation type="submission" date="2022-10" db="EMBL/GenBank/DDBJ databases">
        <authorList>
            <person name="Aronson H.S."/>
        </authorList>
    </citation>
    <scope>NUCLEOTIDE SEQUENCE</scope>
    <source>
        <strain evidence="12">RS19-109</strain>
    </source>
</reference>
<feature type="domain" description="FAD-binding FR-type" evidence="11">
    <location>
        <begin position="9"/>
        <end position="109"/>
    </location>
</feature>
<keyword evidence="5" id="KW-0274">FAD</keyword>
<feature type="binding site" evidence="10">
    <location>
        <position position="249"/>
    </location>
    <ligand>
        <name>[2Fe-2S] cluster</name>
        <dbReference type="ChEBI" id="CHEBI:190135"/>
    </ligand>
</feature>
<dbReference type="InterPro" id="IPR001433">
    <property type="entry name" value="OxRdtase_FAD/NAD-bd"/>
</dbReference>
<keyword evidence="8 10" id="KW-0411">Iron-sulfur</keyword>
<dbReference type="SUPFAM" id="SSF63380">
    <property type="entry name" value="Riboflavin synthase domain-like"/>
    <property type="match status" value="1"/>
</dbReference>
<evidence type="ECO:0000256" key="4">
    <source>
        <dbReference type="ARBA" id="ARBA00022723"/>
    </source>
</evidence>
<evidence type="ECO:0000313" key="13">
    <source>
        <dbReference type="Proteomes" id="UP001154240"/>
    </source>
</evidence>
<feature type="binding site" evidence="10">
    <location>
        <position position="244"/>
    </location>
    <ligand>
        <name>[2Fe-2S] cluster</name>
        <dbReference type="ChEBI" id="CHEBI:190135"/>
    </ligand>
</feature>
<name>A0A9X4ML40_9BACT</name>
<evidence type="ECO:0000256" key="7">
    <source>
        <dbReference type="ARBA" id="ARBA00023004"/>
    </source>
</evidence>
<keyword evidence="3 10" id="KW-0001">2Fe-2S</keyword>
<evidence type="ECO:0000256" key="8">
    <source>
        <dbReference type="ARBA" id="ARBA00023014"/>
    </source>
</evidence>
<dbReference type="Gene3D" id="3.40.50.80">
    <property type="entry name" value="Nucleotide-binding domain of ferredoxin-NADP reductase (FNR) module"/>
    <property type="match status" value="1"/>
</dbReference>
<gene>
    <name evidence="12" type="ORF">OLX77_11655</name>
</gene>
<reference evidence="12" key="1">
    <citation type="journal article" date="2022" name="bioRxiv">
        <title>Thiovibrio frasassiensisgen. nov., sp. nov., an autotrophic, elemental sulfur disproportionating bacterium isolated from sulfidic karst sediment, and proposal of Thiovibrionaceae fam. nov.</title>
        <authorList>
            <person name="Aronson H."/>
            <person name="Thomas C."/>
            <person name="Bhattacharyya M."/>
            <person name="Eckstein S."/>
            <person name="Jensen S."/>
            <person name="Barco R."/>
            <person name="Macalady J."/>
            <person name="Amend J."/>
        </authorList>
    </citation>
    <scope>NUCLEOTIDE SEQUENCE</scope>
    <source>
        <strain evidence="12">RS19-109</strain>
    </source>
</reference>
<dbReference type="Proteomes" id="UP001154240">
    <property type="component" value="Unassembled WGS sequence"/>
</dbReference>
<evidence type="ECO:0000256" key="3">
    <source>
        <dbReference type="ARBA" id="ARBA00022714"/>
    </source>
</evidence>
<dbReference type="AlphaFoldDB" id="A0A9X4ML40"/>
<dbReference type="InterPro" id="IPR017927">
    <property type="entry name" value="FAD-bd_FR_type"/>
</dbReference>
<dbReference type="PANTHER" id="PTHR43513">
    <property type="entry name" value="DIHYDROOROTATE DEHYDROGENASE B (NAD(+)), ELECTRON TRANSFER SUBUNIT"/>
    <property type="match status" value="1"/>
</dbReference>
<accession>A0A9X4ML40</accession>
<dbReference type="Gene3D" id="2.10.240.10">
    <property type="entry name" value="Dihydroorotate dehydrogenase, electron transfer subunit"/>
    <property type="match status" value="1"/>
</dbReference>
<evidence type="ECO:0000256" key="10">
    <source>
        <dbReference type="PIRSR" id="PIRSR006816-2"/>
    </source>
</evidence>
<keyword evidence="7 10" id="KW-0408">Iron</keyword>
<feature type="binding site" evidence="10">
    <location>
        <position position="260"/>
    </location>
    <ligand>
        <name>[2Fe-2S] cluster</name>
        <dbReference type="ChEBI" id="CHEBI:190135"/>
    </ligand>
</feature>
<dbReference type="PROSITE" id="PS51384">
    <property type="entry name" value="FAD_FR"/>
    <property type="match status" value="1"/>
</dbReference>
<dbReference type="PRINTS" id="PR00410">
    <property type="entry name" value="PHEHYDRXLASE"/>
</dbReference>
<dbReference type="InterPro" id="IPR017938">
    <property type="entry name" value="Riboflavin_synthase-like_b-brl"/>
</dbReference>
<dbReference type="PANTHER" id="PTHR43513:SF1">
    <property type="entry name" value="ANAEROBIC SULFITE REDUCTASE SUBUNIT B"/>
    <property type="match status" value="1"/>
</dbReference>
<dbReference type="InterPro" id="IPR050353">
    <property type="entry name" value="PyrK_electron_transfer"/>
</dbReference>
<evidence type="ECO:0000256" key="1">
    <source>
        <dbReference type="ARBA" id="ARBA00022448"/>
    </source>
</evidence>
<dbReference type="Pfam" id="PF00175">
    <property type="entry name" value="NAD_binding_1"/>
    <property type="match status" value="1"/>
</dbReference>
<dbReference type="RefSeq" id="WP_307633774.1">
    <property type="nucleotide sequence ID" value="NZ_JAPHEH010000001.1"/>
</dbReference>
<dbReference type="InterPro" id="IPR008333">
    <property type="entry name" value="Cbr1-like_FAD-bd_dom"/>
</dbReference>
<evidence type="ECO:0000256" key="5">
    <source>
        <dbReference type="ARBA" id="ARBA00022827"/>
    </source>
</evidence>
<keyword evidence="1" id="KW-0813">Transport</keyword>
<dbReference type="GO" id="GO:0050660">
    <property type="term" value="F:flavin adenine dinucleotide binding"/>
    <property type="evidence" value="ECO:0007669"/>
    <property type="project" value="InterPro"/>
</dbReference>
<evidence type="ECO:0000256" key="2">
    <source>
        <dbReference type="ARBA" id="ARBA00022630"/>
    </source>
</evidence>
<evidence type="ECO:0000259" key="11">
    <source>
        <dbReference type="PROSITE" id="PS51384"/>
    </source>
</evidence>
<evidence type="ECO:0000256" key="9">
    <source>
        <dbReference type="ARBA" id="ARBA00034078"/>
    </source>
</evidence>
<dbReference type="Pfam" id="PF00970">
    <property type="entry name" value="FAD_binding_6"/>
    <property type="match status" value="1"/>
</dbReference>
<evidence type="ECO:0000256" key="6">
    <source>
        <dbReference type="ARBA" id="ARBA00022982"/>
    </source>
</evidence>
<dbReference type="InterPro" id="IPR019480">
    <property type="entry name" value="Dihydroorotate_DH_Fe-S-bd"/>
</dbReference>
<dbReference type="InterPro" id="IPR012165">
    <property type="entry name" value="Cyt_c3_hydrogenase_gsu"/>
</dbReference>
<dbReference type="PRINTS" id="PR00371">
    <property type="entry name" value="FPNCR"/>
</dbReference>
<dbReference type="SUPFAM" id="SSF52343">
    <property type="entry name" value="Ferredoxin reductase-like, C-terminal NADP-linked domain"/>
    <property type="match status" value="1"/>
</dbReference>
<evidence type="ECO:0000313" key="12">
    <source>
        <dbReference type="EMBL" id="MDG4476809.1"/>
    </source>
</evidence>
<comment type="cofactor">
    <cofactor evidence="9">
        <name>[2Fe-2S] cluster</name>
        <dbReference type="ChEBI" id="CHEBI:190135"/>
    </cofactor>
</comment>
<dbReference type="Pfam" id="PF10418">
    <property type="entry name" value="DHODB_Fe-S_bind"/>
    <property type="match status" value="1"/>
</dbReference>
<dbReference type="GO" id="GO:0046872">
    <property type="term" value="F:metal ion binding"/>
    <property type="evidence" value="ECO:0007669"/>
    <property type="project" value="UniProtKB-KW"/>
</dbReference>
<dbReference type="GO" id="GO:0006221">
    <property type="term" value="P:pyrimidine nucleotide biosynthetic process"/>
    <property type="evidence" value="ECO:0007669"/>
    <property type="project" value="InterPro"/>
</dbReference>
<organism evidence="12 13">
    <name type="scientific">Thiovibrio frasassiensis</name>
    <dbReference type="NCBI Taxonomy" id="2984131"/>
    <lineage>
        <taxon>Bacteria</taxon>
        <taxon>Pseudomonadati</taxon>
        <taxon>Thermodesulfobacteriota</taxon>
        <taxon>Desulfobulbia</taxon>
        <taxon>Desulfobulbales</taxon>
        <taxon>Thiovibrionaceae</taxon>
        <taxon>Thiovibrio</taxon>
    </lineage>
</organism>
<dbReference type="InterPro" id="IPR037117">
    <property type="entry name" value="Dihydroorotate_DH_ele_sf"/>
</dbReference>
<dbReference type="GO" id="GO:0051537">
    <property type="term" value="F:2 iron, 2 sulfur cluster binding"/>
    <property type="evidence" value="ECO:0007669"/>
    <property type="project" value="UniProtKB-KW"/>
</dbReference>
<dbReference type="InterPro" id="IPR039261">
    <property type="entry name" value="FNR_nucleotide-bd"/>
</dbReference>
<sequence>MPQTSIDIYLPQQARVEEIIVENSQISTFVLSFSDRAYNNGFRHRPGQFVLVSMPHCGEAPISISSPSTRPGTIHLSVRRAGTLTTAMHGLRLGDTLGLRGPYGRPFPMEQLAGQDLLFVAGGIGLAPLRGVLNTCLDQRERYGALTVLYGSRTPSDIAFQADLELWREKGVDCRLTVDATEAGWSGSVGLVTALLDTVPPELSRSTALLCGPPLMFRAVLGKLATMGFSDEQVLTTMERQMKCGVGICRHCHMDGKLACVDGPVFSLAELRKLKILELAE</sequence>
<proteinExistence type="predicted"/>
<dbReference type="InterPro" id="IPR001709">
    <property type="entry name" value="Flavoprot_Pyr_Nucl_cyt_Rdtase"/>
</dbReference>
<feature type="binding site" evidence="10">
    <location>
        <position position="252"/>
    </location>
    <ligand>
        <name>[2Fe-2S] cluster</name>
        <dbReference type="ChEBI" id="CHEBI:190135"/>
    </ligand>
</feature>
<keyword evidence="6" id="KW-0249">Electron transport</keyword>
<comment type="caution">
    <text evidence="12">The sequence shown here is derived from an EMBL/GenBank/DDBJ whole genome shotgun (WGS) entry which is preliminary data.</text>
</comment>
<keyword evidence="13" id="KW-1185">Reference proteome</keyword>
<dbReference type="GO" id="GO:0016491">
    <property type="term" value="F:oxidoreductase activity"/>
    <property type="evidence" value="ECO:0007669"/>
    <property type="project" value="InterPro"/>
</dbReference>